<proteinExistence type="predicted"/>
<dbReference type="AlphaFoldDB" id="A0A8D8VV76"/>
<sequence length="149" mass="18224">MEYKFNFELLPVLENKKVEEFNFKKTNFNLLKYYLSEINWQAFFNENQSLEKIVSTFYNVLHTGIDYFVPKCKPCKFKFPVWFSKALKEKVIQKKIFHKKFKSSHNNLFYDEFKKLRRDCKNLAHIDHDKYIKSTEKLLCKNPRKFLTL</sequence>
<accession>A0A8D8VV76</accession>
<evidence type="ECO:0000313" key="1">
    <source>
        <dbReference type="EMBL" id="CAG6634879.1"/>
    </source>
</evidence>
<name>A0A8D8VV76_9HEMI</name>
<protein>
    <submittedName>
        <fullName evidence="1">Uncharacterized protein</fullName>
    </submittedName>
</protein>
<dbReference type="EMBL" id="HBUF01087985">
    <property type="protein sequence ID" value="CAG6634879.1"/>
    <property type="molecule type" value="Transcribed_RNA"/>
</dbReference>
<reference evidence="1" key="1">
    <citation type="submission" date="2021-05" db="EMBL/GenBank/DDBJ databases">
        <authorList>
            <person name="Alioto T."/>
            <person name="Alioto T."/>
            <person name="Gomez Garrido J."/>
        </authorList>
    </citation>
    <scope>NUCLEOTIDE SEQUENCE</scope>
</reference>
<organism evidence="1">
    <name type="scientific">Cacopsylla melanoneura</name>
    <dbReference type="NCBI Taxonomy" id="428564"/>
    <lineage>
        <taxon>Eukaryota</taxon>
        <taxon>Metazoa</taxon>
        <taxon>Ecdysozoa</taxon>
        <taxon>Arthropoda</taxon>
        <taxon>Hexapoda</taxon>
        <taxon>Insecta</taxon>
        <taxon>Pterygota</taxon>
        <taxon>Neoptera</taxon>
        <taxon>Paraneoptera</taxon>
        <taxon>Hemiptera</taxon>
        <taxon>Sternorrhyncha</taxon>
        <taxon>Psylloidea</taxon>
        <taxon>Psyllidae</taxon>
        <taxon>Psyllinae</taxon>
        <taxon>Cacopsylla</taxon>
    </lineage>
</organism>